<dbReference type="GO" id="GO:0003924">
    <property type="term" value="F:GTPase activity"/>
    <property type="evidence" value="ECO:0007669"/>
    <property type="project" value="InterPro"/>
</dbReference>
<reference evidence="8" key="1">
    <citation type="submission" date="2021-02" db="EMBL/GenBank/DDBJ databases">
        <authorList>
            <person name="Dougan E. K."/>
            <person name="Rhodes N."/>
            <person name="Thang M."/>
            <person name="Chan C."/>
        </authorList>
    </citation>
    <scope>NUCLEOTIDE SEQUENCE</scope>
</reference>
<feature type="compositionally biased region" description="Basic and acidic residues" evidence="6">
    <location>
        <begin position="260"/>
        <end position="273"/>
    </location>
</feature>
<evidence type="ECO:0000256" key="5">
    <source>
        <dbReference type="ARBA" id="ARBA00023134"/>
    </source>
</evidence>
<protein>
    <submittedName>
        <fullName evidence="8">Lsg1 protein</fullName>
    </submittedName>
</protein>
<dbReference type="EMBL" id="CAJNIZ010039757">
    <property type="protein sequence ID" value="CAE7594185.1"/>
    <property type="molecule type" value="Genomic_DNA"/>
</dbReference>
<dbReference type="InterPro" id="IPR043358">
    <property type="entry name" value="GNL1-like"/>
</dbReference>
<keyword evidence="4" id="KW-0378">Hydrolase</keyword>
<feature type="region of interest" description="Disordered" evidence="6">
    <location>
        <begin position="532"/>
        <end position="564"/>
    </location>
</feature>
<dbReference type="Pfam" id="PF01926">
    <property type="entry name" value="MMR_HSR1"/>
    <property type="match status" value="1"/>
</dbReference>
<organism evidence="8 9">
    <name type="scientific">Symbiodinium pilosum</name>
    <name type="common">Dinoflagellate</name>
    <dbReference type="NCBI Taxonomy" id="2952"/>
    <lineage>
        <taxon>Eukaryota</taxon>
        <taxon>Sar</taxon>
        <taxon>Alveolata</taxon>
        <taxon>Dinophyceae</taxon>
        <taxon>Suessiales</taxon>
        <taxon>Symbiodiniaceae</taxon>
        <taxon>Symbiodinium</taxon>
    </lineage>
</organism>
<dbReference type="InterPro" id="IPR006073">
    <property type="entry name" value="GTP-bd"/>
</dbReference>
<keyword evidence="5" id="KW-0342">GTP-binding</keyword>
<dbReference type="InterPro" id="IPR027417">
    <property type="entry name" value="P-loop_NTPase"/>
</dbReference>
<dbReference type="PANTHER" id="PTHR45709">
    <property type="entry name" value="LARGE SUBUNIT GTPASE 1 HOMOLOG-RELATED"/>
    <property type="match status" value="1"/>
</dbReference>
<evidence type="ECO:0000256" key="6">
    <source>
        <dbReference type="SAM" id="MobiDB-lite"/>
    </source>
</evidence>
<evidence type="ECO:0000259" key="7">
    <source>
        <dbReference type="PROSITE" id="PS51721"/>
    </source>
</evidence>
<gene>
    <name evidence="8" type="primary">lsg1</name>
    <name evidence="8" type="ORF">SPIL2461_LOCUS15821</name>
</gene>
<dbReference type="InterPro" id="IPR030378">
    <property type="entry name" value="G_CP_dom"/>
</dbReference>
<dbReference type="Proteomes" id="UP000649617">
    <property type="component" value="Unassembled WGS sequence"/>
</dbReference>
<dbReference type="SUPFAM" id="SSF52540">
    <property type="entry name" value="P-loop containing nucleoside triphosphate hydrolases"/>
    <property type="match status" value="1"/>
</dbReference>
<evidence type="ECO:0000256" key="2">
    <source>
        <dbReference type="ARBA" id="ARBA00022490"/>
    </source>
</evidence>
<keyword evidence="2" id="KW-0963">Cytoplasm</keyword>
<dbReference type="Gene3D" id="3.40.50.300">
    <property type="entry name" value="P-loop containing nucleotide triphosphate hydrolases"/>
    <property type="match status" value="1"/>
</dbReference>
<sequence length="564" mass="63308">MTRKKSGAGLGNSLANDRRKRAEQGYKASGVPEAQANRSVLEQTSLDDFIAKAELAKADFHAMRGQAVECTTEIIYRASMDPAATREKEAEAKKVVVPIPWRPPWQEASSAEELAAAEGQAFLEWRRGLAKLEEEDCMVLTPYERNLDFWRQLWRCVERSDVLVQILDARDPEFYRCKDLERYIEQFPNKRHLLLLNKADFLTAQQREQWTSYWTDKGVETIFFSALRELHKQQRVPTSARAPEPEDEEDEEEGDDLDSDGEKFQDEPQHMEESSGSVRLPPHGPLDGMSGVADCARLLDELQSRMPPATASRRGVVGFVGYPNVGKSSVINALFGAKKVSMSRTPGKTKHLQTLELSDSNITLCDCPGLVFPSVVATRSHLVINGTVPLDELRDFIDPIRVIVGKIGPEPILKRYGVSASEVRDGAIRRGVGEASDEMAHQVLCGLATHRHHFLRVGVPDETWAARRVLRDFCTGQLLHCELPPGSQPSVEPQSRILNEDSESDFSDLDEFLEESKERKMTKRKMRYLQKQMAKGGVTAPQALEKRKPAQYTGKNIRGKTVLG</sequence>
<feature type="region of interest" description="Disordered" evidence="6">
    <location>
        <begin position="234"/>
        <end position="286"/>
    </location>
</feature>
<feature type="domain" description="CP-type G" evidence="7">
    <location>
        <begin position="150"/>
        <end position="373"/>
    </location>
</feature>
<keyword evidence="3" id="KW-0547">Nucleotide-binding</keyword>
<evidence type="ECO:0000313" key="8">
    <source>
        <dbReference type="EMBL" id="CAE7594185.1"/>
    </source>
</evidence>
<comment type="caution">
    <text evidence="8">The sequence shown here is derived from an EMBL/GenBank/DDBJ whole genome shotgun (WGS) entry which is preliminary data.</text>
</comment>
<evidence type="ECO:0000313" key="9">
    <source>
        <dbReference type="Proteomes" id="UP000649617"/>
    </source>
</evidence>
<evidence type="ECO:0000256" key="1">
    <source>
        <dbReference type="ARBA" id="ARBA00004496"/>
    </source>
</evidence>
<comment type="subcellular location">
    <subcellularLocation>
        <location evidence="1">Cytoplasm</location>
    </subcellularLocation>
</comment>
<dbReference type="PROSITE" id="PS51721">
    <property type="entry name" value="G_CP"/>
    <property type="match status" value="1"/>
</dbReference>
<dbReference type="OrthoDB" id="61815at2759"/>
<feature type="region of interest" description="Disordered" evidence="6">
    <location>
        <begin position="1"/>
        <end position="35"/>
    </location>
</feature>
<accession>A0A812UYL4</accession>
<feature type="compositionally biased region" description="Acidic residues" evidence="6">
    <location>
        <begin position="245"/>
        <end position="259"/>
    </location>
</feature>
<evidence type="ECO:0000256" key="3">
    <source>
        <dbReference type="ARBA" id="ARBA00022741"/>
    </source>
</evidence>
<dbReference type="CDD" id="cd01857">
    <property type="entry name" value="HSR1_MMR1"/>
    <property type="match status" value="1"/>
</dbReference>
<proteinExistence type="predicted"/>
<dbReference type="AlphaFoldDB" id="A0A812UYL4"/>
<dbReference type="GO" id="GO:0005525">
    <property type="term" value="F:GTP binding"/>
    <property type="evidence" value="ECO:0007669"/>
    <property type="project" value="UniProtKB-KW"/>
</dbReference>
<dbReference type="PANTHER" id="PTHR45709:SF2">
    <property type="entry name" value="LARGE SUBUNIT GTPASE 1 HOMOLOG"/>
    <property type="match status" value="1"/>
</dbReference>
<evidence type="ECO:0000256" key="4">
    <source>
        <dbReference type="ARBA" id="ARBA00022801"/>
    </source>
</evidence>
<dbReference type="GO" id="GO:0005829">
    <property type="term" value="C:cytosol"/>
    <property type="evidence" value="ECO:0007669"/>
    <property type="project" value="TreeGrafter"/>
</dbReference>
<name>A0A812UYL4_SYMPI</name>
<keyword evidence="9" id="KW-1185">Reference proteome</keyword>